<sequence length="499" mass="53369">MPLSLRLTLRDHDLTVILSSIAGGRPYRATAAPAALEVRPRIPHRRRSRSHQMTSATDLLHELATRKAMARLLPVLAVAYFMSYVDRTNVALAKTALEADIGLSAAAYGLGAGLFFVSYALLEVPSNLVLYRIGARLWITRIAVTWGAVSAAMMFVQNELSFYVLRVLLGAAEAGLFPAMMYMVTLWFSQKHRGMVVGLIYTAPCIAIFIGSPMGGALMELDGVGGLHGWQWMFLVEGIITILVGVLVWFLLPGRPADARWLTKDEAAVLTARAVGHEAPTRTHLRGNLRFAFGRPVVIVLAAIYFINQAISSGIGFNFPALVQSLGIQSPFLIGVVAGGGGIAGLAGVLFFPWLQRRIGREIALIGVCAGAGLLILVTFILSTSVGLSVTLIYVANFFALGTLPLFWVVAMSRMSGLMAAAGLAFINMIGIVGGFVGPFVYGLIESATGSLLAPYYTIAVASLVGLALVPVLGLIIRREKEQEGTGPQTREASLQTPT</sequence>
<feature type="transmembrane region" description="Helical" evidence="6">
    <location>
        <begin position="364"/>
        <end position="386"/>
    </location>
</feature>
<evidence type="ECO:0000313" key="8">
    <source>
        <dbReference type="EMBL" id="MCH6170882.1"/>
    </source>
</evidence>
<dbReference type="PANTHER" id="PTHR43791">
    <property type="entry name" value="PERMEASE-RELATED"/>
    <property type="match status" value="1"/>
</dbReference>
<dbReference type="InterPro" id="IPR036259">
    <property type="entry name" value="MFS_trans_sf"/>
</dbReference>
<keyword evidence="4 6" id="KW-1133">Transmembrane helix</keyword>
<evidence type="ECO:0000256" key="3">
    <source>
        <dbReference type="ARBA" id="ARBA00022692"/>
    </source>
</evidence>
<keyword evidence="5 6" id="KW-0472">Membrane</keyword>
<evidence type="ECO:0000256" key="6">
    <source>
        <dbReference type="SAM" id="Phobius"/>
    </source>
</evidence>
<evidence type="ECO:0000256" key="1">
    <source>
        <dbReference type="ARBA" id="ARBA00004651"/>
    </source>
</evidence>
<dbReference type="EMBL" id="JAKXMK010000037">
    <property type="protein sequence ID" value="MCH6170882.1"/>
    <property type="molecule type" value="Genomic_DNA"/>
</dbReference>
<dbReference type="Proteomes" id="UP001299970">
    <property type="component" value="Unassembled WGS sequence"/>
</dbReference>
<evidence type="ECO:0000259" key="7">
    <source>
        <dbReference type="PROSITE" id="PS50850"/>
    </source>
</evidence>
<organism evidence="8 9">
    <name type="scientific">Pseudonocardia alaniniphila</name>
    <dbReference type="NCBI Taxonomy" id="75291"/>
    <lineage>
        <taxon>Bacteria</taxon>
        <taxon>Bacillati</taxon>
        <taxon>Actinomycetota</taxon>
        <taxon>Actinomycetes</taxon>
        <taxon>Pseudonocardiales</taxon>
        <taxon>Pseudonocardiaceae</taxon>
        <taxon>Pseudonocardia</taxon>
    </lineage>
</organism>
<feature type="transmembrane region" description="Helical" evidence="6">
    <location>
        <begin position="196"/>
        <end position="218"/>
    </location>
</feature>
<comment type="caution">
    <text evidence="8">The sequence shown here is derived from an EMBL/GenBank/DDBJ whole genome shotgun (WGS) entry which is preliminary data.</text>
</comment>
<feature type="transmembrane region" description="Helical" evidence="6">
    <location>
        <begin position="230"/>
        <end position="252"/>
    </location>
</feature>
<accession>A0ABS9TQR2</accession>
<dbReference type="PANTHER" id="PTHR43791:SF36">
    <property type="entry name" value="TRANSPORTER, PUTATIVE (AFU_ORTHOLOGUE AFUA_6G08340)-RELATED"/>
    <property type="match status" value="1"/>
</dbReference>
<gene>
    <name evidence="8" type="ORF">MMF94_34715</name>
</gene>
<dbReference type="Gene3D" id="1.20.1250.20">
    <property type="entry name" value="MFS general substrate transporter like domains"/>
    <property type="match status" value="2"/>
</dbReference>
<reference evidence="8 9" key="1">
    <citation type="submission" date="2022-03" db="EMBL/GenBank/DDBJ databases">
        <title>Pseudonocardia alaer sp. nov., a novel actinomycete isolated from reed forest soil.</title>
        <authorList>
            <person name="Wang L."/>
        </authorList>
    </citation>
    <scope>NUCLEOTIDE SEQUENCE [LARGE SCALE GENOMIC DNA]</scope>
    <source>
        <strain evidence="8 9">Y-16303</strain>
    </source>
</reference>
<dbReference type="InterPro" id="IPR020846">
    <property type="entry name" value="MFS_dom"/>
</dbReference>
<dbReference type="Pfam" id="PF07690">
    <property type="entry name" value="MFS_1"/>
    <property type="match status" value="1"/>
</dbReference>
<evidence type="ECO:0000313" key="9">
    <source>
        <dbReference type="Proteomes" id="UP001299970"/>
    </source>
</evidence>
<feature type="transmembrane region" description="Helical" evidence="6">
    <location>
        <begin position="392"/>
        <end position="411"/>
    </location>
</feature>
<evidence type="ECO:0000256" key="4">
    <source>
        <dbReference type="ARBA" id="ARBA00022989"/>
    </source>
</evidence>
<proteinExistence type="predicted"/>
<feature type="transmembrane region" description="Helical" evidence="6">
    <location>
        <begin position="454"/>
        <end position="477"/>
    </location>
</feature>
<feature type="transmembrane region" description="Helical" evidence="6">
    <location>
        <begin position="134"/>
        <end position="156"/>
    </location>
</feature>
<feature type="transmembrane region" description="Helical" evidence="6">
    <location>
        <begin position="418"/>
        <end position="442"/>
    </location>
</feature>
<dbReference type="InterPro" id="IPR011701">
    <property type="entry name" value="MFS"/>
</dbReference>
<feature type="transmembrane region" description="Helical" evidence="6">
    <location>
        <begin position="105"/>
        <end position="122"/>
    </location>
</feature>
<keyword evidence="3 6" id="KW-0812">Transmembrane</keyword>
<feature type="transmembrane region" description="Helical" evidence="6">
    <location>
        <begin position="68"/>
        <end position="85"/>
    </location>
</feature>
<feature type="transmembrane region" description="Helical" evidence="6">
    <location>
        <begin position="162"/>
        <end position="184"/>
    </location>
</feature>
<feature type="transmembrane region" description="Helical" evidence="6">
    <location>
        <begin position="331"/>
        <end position="352"/>
    </location>
</feature>
<protein>
    <submittedName>
        <fullName evidence="8">MFS transporter</fullName>
    </submittedName>
</protein>
<dbReference type="SUPFAM" id="SSF103473">
    <property type="entry name" value="MFS general substrate transporter"/>
    <property type="match status" value="1"/>
</dbReference>
<dbReference type="PROSITE" id="PS50850">
    <property type="entry name" value="MFS"/>
    <property type="match status" value="1"/>
</dbReference>
<feature type="domain" description="Major facilitator superfamily (MFS) profile" evidence="7">
    <location>
        <begin position="72"/>
        <end position="478"/>
    </location>
</feature>
<keyword evidence="9" id="KW-1185">Reference proteome</keyword>
<dbReference type="CDD" id="cd17319">
    <property type="entry name" value="MFS_ExuT_GudP_like"/>
    <property type="match status" value="1"/>
</dbReference>
<feature type="transmembrane region" description="Helical" evidence="6">
    <location>
        <begin position="292"/>
        <end position="311"/>
    </location>
</feature>
<comment type="subcellular location">
    <subcellularLocation>
        <location evidence="1">Cell membrane</location>
        <topology evidence="1">Multi-pass membrane protein</topology>
    </subcellularLocation>
</comment>
<dbReference type="RefSeq" id="WP_241041689.1">
    <property type="nucleotide sequence ID" value="NZ_BAAAJF010000017.1"/>
</dbReference>
<evidence type="ECO:0000256" key="5">
    <source>
        <dbReference type="ARBA" id="ARBA00023136"/>
    </source>
</evidence>
<name>A0ABS9TQR2_9PSEU</name>
<keyword evidence="2" id="KW-0813">Transport</keyword>
<evidence type="ECO:0000256" key="2">
    <source>
        <dbReference type="ARBA" id="ARBA00022448"/>
    </source>
</evidence>